<organism evidence="1 2">
    <name type="scientific">Neptunomonas japonica JAMM 1380</name>
    <dbReference type="NCBI Taxonomy" id="1441457"/>
    <lineage>
        <taxon>Bacteria</taxon>
        <taxon>Pseudomonadati</taxon>
        <taxon>Pseudomonadota</taxon>
        <taxon>Gammaproteobacteria</taxon>
        <taxon>Oceanospirillales</taxon>
        <taxon>Oceanospirillaceae</taxon>
        <taxon>Neptunomonas</taxon>
    </lineage>
</organism>
<evidence type="ECO:0000313" key="1">
    <source>
        <dbReference type="EMBL" id="BBB29981.1"/>
    </source>
</evidence>
<dbReference type="EMBL" id="AP014546">
    <property type="protein sequence ID" value="BBB29981.1"/>
    <property type="molecule type" value="Genomic_DNA"/>
</dbReference>
<evidence type="ECO:0008006" key="3">
    <source>
        <dbReference type="Google" id="ProtNLM"/>
    </source>
</evidence>
<dbReference type="AlphaFoldDB" id="A0A7R6PKM7"/>
<name>A0A7R6PKM7_9GAMM</name>
<dbReference type="RefSeq" id="WP_201347205.1">
    <property type="nucleotide sequence ID" value="NZ_AP014546.1"/>
</dbReference>
<sequence>MAAAELVGSNVYVKSHQSEDNHITGDSPEVLTTIYEEPINLVILQRSLPDEVTSYCQKLVDNNPNFNLRSVLNNQTPTQSLTSLLPNLVGQSAFIEDLALLLDMYSCLFDLGEVGLRLQVLDRAMCPRFHTDKLGCRLVSTYYGQGTEWLGNCGVDRSKLGAGNMGLSDDESGLYPHAASIQQASKGDVVLLKGDGWHGNDGLGAVHRSPALTSGEKRVVVTMDFA</sequence>
<dbReference type="InterPro" id="IPR014955">
    <property type="entry name" value="DUF1826"/>
</dbReference>
<dbReference type="KEGG" id="njp:NEJAP_2032"/>
<proteinExistence type="predicted"/>
<keyword evidence="2" id="KW-1185">Reference proteome</keyword>
<dbReference type="Proteomes" id="UP000595332">
    <property type="component" value="Chromosome"/>
</dbReference>
<accession>A0A7R6PKM7</accession>
<protein>
    <recommendedName>
        <fullName evidence="3">DUF1826 domain-containing protein</fullName>
    </recommendedName>
</protein>
<dbReference type="Pfam" id="PF08856">
    <property type="entry name" value="DUF1826"/>
    <property type="match status" value="1"/>
</dbReference>
<reference evidence="1 2" key="1">
    <citation type="journal article" date="2008" name="Int. J. Syst. Evol. Microbiol.">
        <title>Neptunomonas japonica sp. nov., an Osedax japonicus symbiont-like bacterium isolated from sediment adjacent to sperm whale carcasses off Kagoshima, Japan.</title>
        <authorList>
            <person name="Miyazaki M."/>
            <person name="Nogi Y."/>
            <person name="Fujiwara Y."/>
            <person name="Kawato M."/>
            <person name="Kubokawa K."/>
            <person name="Horikoshi K."/>
        </authorList>
    </citation>
    <scope>NUCLEOTIDE SEQUENCE [LARGE SCALE GENOMIC DNA]</scope>
    <source>
        <strain evidence="1 2">JAMM 1380</strain>
    </source>
</reference>
<gene>
    <name evidence="1" type="ORF">NEJAP_2032</name>
</gene>
<evidence type="ECO:0000313" key="2">
    <source>
        <dbReference type="Proteomes" id="UP000595332"/>
    </source>
</evidence>